<organism evidence="5 7">
    <name type="scientific">Hominibacterium faecale</name>
    <dbReference type="NCBI Taxonomy" id="2839743"/>
    <lineage>
        <taxon>Bacteria</taxon>
        <taxon>Bacillati</taxon>
        <taxon>Bacillota</taxon>
        <taxon>Clostridia</taxon>
        <taxon>Peptostreptococcales</taxon>
        <taxon>Anaerovoracaceae</taxon>
        <taxon>Hominibacterium</taxon>
    </lineage>
</organism>
<keyword evidence="4" id="KW-0375">Hydrogen ion transport</keyword>
<comment type="function">
    <text evidence="4">Produces ATP from ADP in the presence of a proton gradient across the membrane.</text>
</comment>
<dbReference type="NCBIfam" id="TIGR00309">
    <property type="entry name" value="V_ATPase_subD"/>
    <property type="match status" value="1"/>
</dbReference>
<dbReference type="GO" id="GO:0005524">
    <property type="term" value="F:ATP binding"/>
    <property type="evidence" value="ECO:0007669"/>
    <property type="project" value="UniProtKB-UniRule"/>
</dbReference>
<dbReference type="Gene3D" id="1.10.287.3240">
    <property type="match status" value="1"/>
</dbReference>
<comment type="caution">
    <text evidence="5">The sequence shown here is derived from an EMBL/GenBank/DDBJ whole genome shotgun (WGS) entry which is preliminary data.</text>
</comment>
<dbReference type="PANTHER" id="PTHR11671">
    <property type="entry name" value="V-TYPE ATP SYNTHASE SUBUNIT D"/>
    <property type="match status" value="1"/>
</dbReference>
<name>A0A9J6QTR9_9FIRM</name>
<evidence type="ECO:0000256" key="4">
    <source>
        <dbReference type="HAMAP-Rule" id="MF_00271"/>
    </source>
</evidence>
<dbReference type="GO" id="GO:0046933">
    <property type="term" value="F:proton-transporting ATP synthase activity, rotational mechanism"/>
    <property type="evidence" value="ECO:0007669"/>
    <property type="project" value="UniProtKB-UniRule"/>
</dbReference>
<keyword evidence="7" id="KW-1185">Reference proteome</keyword>
<comment type="similarity">
    <text evidence="1 4">Belongs to the V-ATPase D subunit family.</text>
</comment>
<dbReference type="InterPro" id="IPR002699">
    <property type="entry name" value="V_ATPase_D"/>
</dbReference>
<evidence type="ECO:0000256" key="3">
    <source>
        <dbReference type="ARBA" id="ARBA00023065"/>
    </source>
</evidence>
<keyword evidence="3 4" id="KW-0406">Ion transport</keyword>
<dbReference type="FunFam" id="1.10.287.3240:FF:000007">
    <property type="entry name" value="V-type ATP synthase subunit D"/>
    <property type="match status" value="1"/>
</dbReference>
<dbReference type="AlphaFoldDB" id="A0A9J6QTR9"/>
<reference evidence="5" key="1">
    <citation type="submission" date="2022-09" db="EMBL/GenBank/DDBJ databases">
        <title>Culturomic study of gut microbiota in children with autism spectrum disorder.</title>
        <authorList>
            <person name="Efimov B.A."/>
            <person name="Chaplin A.V."/>
            <person name="Sokolova S.R."/>
            <person name="Pikina A.P."/>
            <person name="Korzhanova M."/>
            <person name="Belova V."/>
            <person name="Korostin D."/>
        </authorList>
    </citation>
    <scope>NUCLEOTIDE SEQUENCE</scope>
    <source>
        <strain evidence="5">ASD5510</strain>
    </source>
</reference>
<evidence type="ECO:0000313" key="6">
    <source>
        <dbReference type="EMBL" id="MCU7379475.1"/>
    </source>
</evidence>
<dbReference type="Proteomes" id="UP001065549">
    <property type="component" value="Unassembled WGS sequence"/>
</dbReference>
<evidence type="ECO:0000313" key="7">
    <source>
        <dbReference type="Proteomes" id="UP001065549"/>
    </source>
</evidence>
<proteinExistence type="inferred from homology"/>
<evidence type="ECO:0000256" key="1">
    <source>
        <dbReference type="ARBA" id="ARBA00005850"/>
    </source>
</evidence>
<dbReference type="GO" id="GO:0046961">
    <property type="term" value="F:proton-transporting ATPase activity, rotational mechanism"/>
    <property type="evidence" value="ECO:0007669"/>
    <property type="project" value="InterPro"/>
</dbReference>
<sequence length="218" mass="24943">MAVLQVNPTRMELSKLKKRLATSTRGHKLLKDKRDDLMKKFLELIRENMDLRVQLEEKMAQVYAGFVVAGAAMEDASLQEALMLPQRQVYASVKTKNVMSVNVPDFQFTDTGDEGRDIYPYGFAFTSGELDASVDALQEVLPLMLKLAQVEKTTQLLAEEIEKTRRRVNALEYVQIPTLQETIKSITMKLDENERSNLARLMKIKDMMIAQQRQALEE</sequence>
<protein>
    <recommendedName>
        <fullName evidence="4">V-type ATP synthase subunit D</fullName>
    </recommendedName>
    <alternativeName>
        <fullName evidence="4">V-ATPase subunit D</fullName>
    </alternativeName>
</protein>
<evidence type="ECO:0000313" key="5">
    <source>
        <dbReference type="EMBL" id="MCU7376926.1"/>
    </source>
</evidence>
<accession>A0A9J6QTR9</accession>
<evidence type="ECO:0000256" key="2">
    <source>
        <dbReference type="ARBA" id="ARBA00022448"/>
    </source>
</evidence>
<dbReference type="GO" id="GO:0042777">
    <property type="term" value="P:proton motive force-driven plasma membrane ATP synthesis"/>
    <property type="evidence" value="ECO:0007669"/>
    <property type="project" value="UniProtKB-UniRule"/>
</dbReference>
<dbReference type="RefSeq" id="WP_148398538.1">
    <property type="nucleotide sequence ID" value="NZ_JAJAGH010000005.1"/>
</dbReference>
<dbReference type="EMBL" id="JAOSHN010000005">
    <property type="protein sequence ID" value="MCU7379475.1"/>
    <property type="molecule type" value="Genomic_DNA"/>
</dbReference>
<keyword evidence="2 4" id="KW-0813">Transport</keyword>
<gene>
    <name evidence="4" type="primary">atpD</name>
    <name evidence="5" type="ORF">OBO34_01000</name>
    <name evidence="6" type="ORF">OBO34_14095</name>
</gene>
<dbReference type="EMBL" id="JAOSHN010000001">
    <property type="protein sequence ID" value="MCU7376926.1"/>
    <property type="molecule type" value="Genomic_DNA"/>
</dbReference>
<keyword evidence="4" id="KW-0066">ATP synthesis</keyword>
<dbReference type="Pfam" id="PF01813">
    <property type="entry name" value="ATP-synt_D"/>
    <property type="match status" value="1"/>
</dbReference>
<dbReference type="NCBIfam" id="NF001543">
    <property type="entry name" value="PRK00373.1-2"/>
    <property type="match status" value="1"/>
</dbReference>
<dbReference type="HAMAP" id="MF_00271">
    <property type="entry name" value="ATP_synth_D_arch"/>
    <property type="match status" value="1"/>
</dbReference>